<proteinExistence type="predicted"/>
<dbReference type="InParanoid" id="M1BPL7"/>
<dbReference type="EnsemblPlants" id="PGSC0003DMT400049954">
    <property type="protein sequence ID" value="PGSC0003DMT400049954"/>
    <property type="gene ID" value="PGSC0003DMG400019414"/>
</dbReference>
<protein>
    <submittedName>
        <fullName evidence="1">Omega-6 fatty acid desaturase, chloroplastic</fullName>
    </submittedName>
</protein>
<dbReference type="Gramene" id="PGSC0003DMT400049954">
    <property type="protein sequence ID" value="PGSC0003DMT400049954"/>
    <property type="gene ID" value="PGSC0003DMG400019414"/>
</dbReference>
<dbReference type="AlphaFoldDB" id="M1BPL7"/>
<keyword evidence="2" id="KW-1185">Reference proteome</keyword>
<sequence length="71" mass="8131">MANFFASSPTIATGCTKTFDSGPALRKAVILGYSPIRPWMSVVYRWLYDFNSREYFYDGSSYGTQHTLQNF</sequence>
<evidence type="ECO:0000313" key="2">
    <source>
        <dbReference type="Proteomes" id="UP000011115"/>
    </source>
</evidence>
<accession>M1BPL7</accession>
<dbReference type="Proteomes" id="UP000011115">
    <property type="component" value="Unassembled WGS sequence"/>
</dbReference>
<evidence type="ECO:0000313" key="1">
    <source>
        <dbReference type="EnsemblPlants" id="PGSC0003DMT400049954"/>
    </source>
</evidence>
<reference evidence="1" key="2">
    <citation type="submission" date="2015-06" db="UniProtKB">
        <authorList>
            <consortium name="EnsemblPlants"/>
        </authorList>
    </citation>
    <scope>IDENTIFICATION</scope>
    <source>
        <strain evidence="1">DM1-3 516 R44</strain>
    </source>
</reference>
<name>M1BPL7_SOLTU</name>
<organism evidence="1 2">
    <name type="scientific">Solanum tuberosum</name>
    <name type="common">Potato</name>
    <dbReference type="NCBI Taxonomy" id="4113"/>
    <lineage>
        <taxon>Eukaryota</taxon>
        <taxon>Viridiplantae</taxon>
        <taxon>Streptophyta</taxon>
        <taxon>Embryophyta</taxon>
        <taxon>Tracheophyta</taxon>
        <taxon>Spermatophyta</taxon>
        <taxon>Magnoliopsida</taxon>
        <taxon>eudicotyledons</taxon>
        <taxon>Gunneridae</taxon>
        <taxon>Pentapetalae</taxon>
        <taxon>asterids</taxon>
        <taxon>lamiids</taxon>
        <taxon>Solanales</taxon>
        <taxon>Solanaceae</taxon>
        <taxon>Solanoideae</taxon>
        <taxon>Solaneae</taxon>
        <taxon>Solanum</taxon>
    </lineage>
</organism>
<dbReference type="HOGENOM" id="CLU_2744952_0_0_1"/>
<dbReference type="PaxDb" id="4113-PGSC0003DMT400049954"/>
<reference evidence="2" key="1">
    <citation type="journal article" date="2011" name="Nature">
        <title>Genome sequence and analysis of the tuber crop potato.</title>
        <authorList>
            <consortium name="The Potato Genome Sequencing Consortium"/>
        </authorList>
    </citation>
    <scope>NUCLEOTIDE SEQUENCE [LARGE SCALE GENOMIC DNA]</scope>
    <source>
        <strain evidence="2">cv. DM1-3 516 R44</strain>
    </source>
</reference>